<evidence type="ECO:0000313" key="10">
    <source>
        <dbReference type="Proteomes" id="UP000597338"/>
    </source>
</evidence>
<evidence type="ECO:0000256" key="6">
    <source>
        <dbReference type="SAM" id="Phobius"/>
    </source>
</evidence>
<sequence length="705" mass="79892">MKQPIPIEKGHVPFARFLMALGAGITASYLCEPHWNTYAVINGVQVGAIATFVYMVLYTWLRRQRYYGFMGFLILLIFFTWGCRSAWQTHPEIDRLHFSRGEYRALIGRVVDEPAVNNGYLRFPLEVIQAYGREGVTNVTGKLMITLASPDSLSTPTVAYGDELLIPARYQEVPPPYNPGQLDYRRYLANKDIWHQGYLSSTEVRKLGAGKGNPLVATALKWRKSLVTKFERYLPDKDALSVASTLILGYRADLSEELLQAFSNTGTIHVLSVSGMHVVIVFWLFSKLMGWMDGKRKLRLVKFIILLIAVWSYAALTGFSPSVLRAAMMISFVMAASAFNQENRIYNSISASAFFLLLYEPKFIADIGFQLSYLAVLGIIFMAPLWQAILASNHRLVRPLGNYIGMSVSAQAGAGPLATYYFHQFPMYFLVANLFIALPASAIMYLGFVLLILPAGIWATWVGVLLEKTILFVNAVLYRIEQLPMATVRGIWIGVWDSLLIYLLFFSITLMMVNRSKSWFYGTLIAIALMVCTSTITGFQRQSQREIIVFNVKRDIAVGLIGNGDAWIYSNLGSLDNRTIQYRVLPGLERRVSTDRIHLVQQDSSYRTESVYVKDRVIQFGDTRLMVYDEDKTYGAQLEVDILLIRNNPRVSLERLIKNIRCKQLVVDGSNHRFTVDRLVQEAEANDIPIYVLKDNFAWTLTLPD</sequence>
<dbReference type="Pfam" id="PF13567">
    <property type="entry name" value="DUF4131"/>
    <property type="match status" value="1"/>
</dbReference>
<dbReference type="Pfam" id="PF03772">
    <property type="entry name" value="Competence"/>
    <property type="match status" value="1"/>
</dbReference>
<feature type="domain" description="DUF4131" evidence="8">
    <location>
        <begin position="47"/>
        <end position="203"/>
    </location>
</feature>
<keyword evidence="4 6" id="KW-1133">Transmembrane helix</keyword>
<keyword evidence="2" id="KW-1003">Cell membrane</keyword>
<feature type="transmembrane region" description="Helical" evidence="6">
    <location>
        <begin position="519"/>
        <end position="539"/>
    </location>
</feature>
<organism evidence="9 10">
    <name type="scientific">Parapedobacter defluvii</name>
    <dbReference type="NCBI Taxonomy" id="2045106"/>
    <lineage>
        <taxon>Bacteria</taxon>
        <taxon>Pseudomonadati</taxon>
        <taxon>Bacteroidota</taxon>
        <taxon>Sphingobacteriia</taxon>
        <taxon>Sphingobacteriales</taxon>
        <taxon>Sphingobacteriaceae</taxon>
        <taxon>Parapedobacter</taxon>
    </lineage>
</organism>
<feature type="transmembrane region" description="Helical" evidence="6">
    <location>
        <begin position="298"/>
        <end position="316"/>
    </location>
</feature>
<accession>A0ABQ1MTE0</accession>
<feature type="transmembrane region" description="Helical" evidence="6">
    <location>
        <begin position="458"/>
        <end position="478"/>
    </location>
</feature>
<dbReference type="InterPro" id="IPR004477">
    <property type="entry name" value="ComEC_N"/>
</dbReference>
<keyword evidence="5 6" id="KW-0472">Membrane</keyword>
<evidence type="ECO:0000256" key="2">
    <source>
        <dbReference type="ARBA" id="ARBA00022475"/>
    </source>
</evidence>
<feature type="transmembrane region" description="Helical" evidence="6">
    <location>
        <begin position="36"/>
        <end position="60"/>
    </location>
</feature>
<protein>
    <submittedName>
        <fullName evidence="9">Competence protein ComEC</fullName>
    </submittedName>
</protein>
<dbReference type="EMBL" id="BMIK01000024">
    <property type="protein sequence ID" value="GGC46248.1"/>
    <property type="molecule type" value="Genomic_DNA"/>
</dbReference>
<evidence type="ECO:0000256" key="5">
    <source>
        <dbReference type="ARBA" id="ARBA00023136"/>
    </source>
</evidence>
<evidence type="ECO:0000313" key="9">
    <source>
        <dbReference type="EMBL" id="GGC46248.1"/>
    </source>
</evidence>
<dbReference type="InterPro" id="IPR052159">
    <property type="entry name" value="Competence_DNA_uptake"/>
</dbReference>
<comment type="caution">
    <text evidence="9">The sequence shown here is derived from an EMBL/GenBank/DDBJ whole genome shotgun (WGS) entry which is preliminary data.</text>
</comment>
<comment type="subcellular location">
    <subcellularLocation>
        <location evidence="1">Cell membrane</location>
        <topology evidence="1">Multi-pass membrane protein</topology>
    </subcellularLocation>
</comment>
<dbReference type="PANTHER" id="PTHR30619">
    <property type="entry name" value="DNA INTERNALIZATION/COMPETENCE PROTEIN COMEC/REC2"/>
    <property type="match status" value="1"/>
</dbReference>
<dbReference type="InterPro" id="IPR025405">
    <property type="entry name" value="DUF4131"/>
</dbReference>
<evidence type="ECO:0000259" key="7">
    <source>
        <dbReference type="Pfam" id="PF03772"/>
    </source>
</evidence>
<feature type="transmembrane region" description="Helical" evidence="6">
    <location>
        <begin position="371"/>
        <end position="391"/>
    </location>
</feature>
<name>A0ABQ1MTE0_9SPHI</name>
<keyword evidence="10" id="KW-1185">Reference proteome</keyword>
<feature type="transmembrane region" description="Helical" evidence="6">
    <location>
        <begin position="429"/>
        <end position="452"/>
    </location>
</feature>
<feature type="transmembrane region" description="Helical" evidence="6">
    <location>
        <begin position="268"/>
        <end position="286"/>
    </location>
</feature>
<dbReference type="Proteomes" id="UP000597338">
    <property type="component" value="Unassembled WGS sequence"/>
</dbReference>
<reference evidence="10" key="1">
    <citation type="journal article" date="2019" name="Int. J. Syst. Evol. Microbiol.">
        <title>The Global Catalogue of Microorganisms (GCM) 10K type strain sequencing project: providing services to taxonomists for standard genome sequencing and annotation.</title>
        <authorList>
            <consortium name="The Broad Institute Genomics Platform"/>
            <consortium name="The Broad Institute Genome Sequencing Center for Infectious Disease"/>
            <person name="Wu L."/>
            <person name="Ma J."/>
        </authorList>
    </citation>
    <scope>NUCLEOTIDE SEQUENCE [LARGE SCALE GENOMIC DNA]</scope>
    <source>
        <strain evidence="10">CGMCC 1.15342</strain>
    </source>
</reference>
<evidence type="ECO:0000256" key="1">
    <source>
        <dbReference type="ARBA" id="ARBA00004651"/>
    </source>
</evidence>
<proteinExistence type="predicted"/>
<feature type="transmembrane region" description="Helical" evidence="6">
    <location>
        <begin position="490"/>
        <end position="513"/>
    </location>
</feature>
<gene>
    <name evidence="9" type="ORF">GCM10011386_43170</name>
</gene>
<keyword evidence="3 6" id="KW-0812">Transmembrane</keyword>
<feature type="transmembrane region" description="Helical" evidence="6">
    <location>
        <begin position="12"/>
        <end position="30"/>
    </location>
</feature>
<feature type="transmembrane region" description="Helical" evidence="6">
    <location>
        <begin position="403"/>
        <end position="422"/>
    </location>
</feature>
<feature type="transmembrane region" description="Helical" evidence="6">
    <location>
        <begin position="67"/>
        <end position="87"/>
    </location>
</feature>
<dbReference type="NCBIfam" id="TIGR00360">
    <property type="entry name" value="ComEC_N-term"/>
    <property type="match status" value="1"/>
</dbReference>
<evidence type="ECO:0000256" key="4">
    <source>
        <dbReference type="ARBA" id="ARBA00022989"/>
    </source>
</evidence>
<evidence type="ECO:0000256" key="3">
    <source>
        <dbReference type="ARBA" id="ARBA00022692"/>
    </source>
</evidence>
<dbReference type="PANTHER" id="PTHR30619:SF1">
    <property type="entry name" value="RECOMBINATION PROTEIN 2"/>
    <property type="match status" value="1"/>
</dbReference>
<dbReference type="RefSeq" id="WP_188753549.1">
    <property type="nucleotide sequence ID" value="NZ_BMIK01000024.1"/>
</dbReference>
<evidence type="ECO:0000259" key="8">
    <source>
        <dbReference type="Pfam" id="PF13567"/>
    </source>
</evidence>
<feature type="domain" description="ComEC/Rec2-related protein" evidence="7">
    <location>
        <begin position="246"/>
        <end position="512"/>
    </location>
</feature>